<gene>
    <name evidence="2" type="ORF">SAMN04489860_0375</name>
</gene>
<dbReference type="Pfam" id="PF08239">
    <property type="entry name" value="SH3_3"/>
    <property type="match status" value="2"/>
</dbReference>
<dbReference type="OrthoDB" id="5496837at2"/>
<dbReference type="EMBL" id="LT629776">
    <property type="protein sequence ID" value="SDR91678.1"/>
    <property type="molecule type" value="Genomic_DNA"/>
</dbReference>
<sequence>MPLWPRSSTTSRRSLARGVAAWIGVGLVVGGFAVPAAGAAPAEPGAPMVSRTAAAGDVARASSSTGMRYVNTASLVFRSGPSTRYPVVARAPQGKAVKLLGKSSGRWVYVQVYNKKRWVYSTYLSHKRYVASSTGMRFVNASSLNFRSGPSTGYSVVTRAPQGKAVKLLGKSYGGWVYVQVYGKKRWVYAKYLATKRYISTSRTRQWFSNGRLPASALCTVGWRWRSTEKISCKANKDLTRLNSAFRDRFGSNIPVDDGYRTYAQQVDVREEYGYWAAVPGTSNHGWGAAIDLPDHRFHGATGARYTFGATRYEWLKKNGPKYGWVNPAWAQKYGSKPEPWHFEYVW</sequence>
<evidence type="ECO:0000313" key="2">
    <source>
        <dbReference type="EMBL" id="SDR91678.1"/>
    </source>
</evidence>
<dbReference type="RefSeq" id="WP_083371374.1">
    <property type="nucleotide sequence ID" value="NZ_LT629776.1"/>
</dbReference>
<proteinExistence type="predicted"/>
<dbReference type="STRING" id="545619.SAMN04489860_0375"/>
<dbReference type="eggNOG" id="COG1876">
    <property type="taxonomic scope" value="Bacteria"/>
</dbReference>
<dbReference type="SUPFAM" id="SSF55166">
    <property type="entry name" value="Hedgehog/DD-peptidase"/>
    <property type="match status" value="1"/>
</dbReference>
<dbReference type="PROSITE" id="PS51318">
    <property type="entry name" value="TAT"/>
    <property type="match status" value="1"/>
</dbReference>
<organism evidence="2 3">
    <name type="scientific">Paraoerskovia marina</name>
    <dbReference type="NCBI Taxonomy" id="545619"/>
    <lineage>
        <taxon>Bacteria</taxon>
        <taxon>Bacillati</taxon>
        <taxon>Actinomycetota</taxon>
        <taxon>Actinomycetes</taxon>
        <taxon>Micrococcales</taxon>
        <taxon>Cellulomonadaceae</taxon>
        <taxon>Paraoerskovia</taxon>
    </lineage>
</organism>
<protein>
    <submittedName>
        <fullName evidence="2">Uncharacterized conserved protein YgiM, contains N-terminal SH3 domain, DUF1202 family</fullName>
    </submittedName>
</protein>
<feature type="domain" description="SH3b" evidence="1">
    <location>
        <begin position="65"/>
        <end position="128"/>
    </location>
</feature>
<evidence type="ECO:0000313" key="3">
    <source>
        <dbReference type="Proteomes" id="UP000185663"/>
    </source>
</evidence>
<dbReference type="Pfam" id="PF02557">
    <property type="entry name" value="VanY"/>
    <property type="match status" value="1"/>
</dbReference>
<feature type="domain" description="SH3b" evidence="1">
    <location>
        <begin position="134"/>
        <end position="197"/>
    </location>
</feature>
<dbReference type="Gene3D" id="3.30.1380.10">
    <property type="match status" value="1"/>
</dbReference>
<dbReference type="AlphaFoldDB" id="A0A1H1MYJ5"/>
<name>A0A1H1MYJ5_9CELL</name>
<dbReference type="GO" id="GO:0006508">
    <property type="term" value="P:proteolysis"/>
    <property type="evidence" value="ECO:0007669"/>
    <property type="project" value="InterPro"/>
</dbReference>
<dbReference type="InterPro" id="IPR009045">
    <property type="entry name" value="Zn_M74/Hedgehog-like"/>
</dbReference>
<dbReference type="GO" id="GO:0008233">
    <property type="term" value="F:peptidase activity"/>
    <property type="evidence" value="ECO:0007669"/>
    <property type="project" value="InterPro"/>
</dbReference>
<keyword evidence="3" id="KW-1185">Reference proteome</keyword>
<reference evidence="2 3" key="1">
    <citation type="submission" date="2016-10" db="EMBL/GenBank/DDBJ databases">
        <authorList>
            <person name="de Groot N.N."/>
        </authorList>
    </citation>
    <scope>NUCLEOTIDE SEQUENCE [LARGE SCALE GENOMIC DNA]</scope>
    <source>
        <strain evidence="2 3">DSM 22126</strain>
    </source>
</reference>
<evidence type="ECO:0000259" key="1">
    <source>
        <dbReference type="PROSITE" id="PS51781"/>
    </source>
</evidence>
<dbReference type="PANTHER" id="PTHR34408">
    <property type="entry name" value="FAMILY PROTEIN, PUTATIVE-RELATED"/>
    <property type="match status" value="1"/>
</dbReference>
<dbReference type="SMART" id="SM00287">
    <property type="entry name" value="SH3b"/>
    <property type="match status" value="2"/>
</dbReference>
<accession>A0A1H1MYJ5</accession>
<dbReference type="PROSITE" id="PS51781">
    <property type="entry name" value="SH3B"/>
    <property type="match status" value="2"/>
</dbReference>
<dbReference type="InterPro" id="IPR052354">
    <property type="entry name" value="Cell_Wall_Dynamics_Protein"/>
</dbReference>
<dbReference type="InterPro" id="IPR006311">
    <property type="entry name" value="TAT_signal"/>
</dbReference>
<dbReference type="CDD" id="cd14814">
    <property type="entry name" value="Peptidase_M15"/>
    <property type="match status" value="1"/>
</dbReference>
<dbReference type="Proteomes" id="UP000185663">
    <property type="component" value="Chromosome I"/>
</dbReference>
<dbReference type="InterPro" id="IPR003646">
    <property type="entry name" value="SH3-like_bac-type"/>
</dbReference>
<dbReference type="InterPro" id="IPR003709">
    <property type="entry name" value="VanY-like_core_dom"/>
</dbReference>
<dbReference type="Gene3D" id="2.30.30.40">
    <property type="entry name" value="SH3 Domains"/>
    <property type="match status" value="2"/>
</dbReference>
<dbReference type="PANTHER" id="PTHR34408:SF1">
    <property type="entry name" value="GLYCOSYL HYDROLASE FAMILY 19 DOMAIN-CONTAINING PROTEIN HI_1415"/>
    <property type="match status" value="1"/>
</dbReference>